<protein>
    <submittedName>
        <fullName evidence="9">NLE (NUC135) domain/WD domain, G-beta repeat, putative</fullName>
    </submittedName>
</protein>
<keyword evidence="10" id="KW-1185">Reference proteome</keyword>
<feature type="repeat" description="WD" evidence="7">
    <location>
        <begin position="403"/>
        <end position="444"/>
    </location>
</feature>
<feature type="domain" description="NLE" evidence="8">
    <location>
        <begin position="27"/>
        <end position="88"/>
    </location>
</feature>
<keyword evidence="4" id="KW-0689">Ribosomal protein</keyword>
<dbReference type="Pfam" id="PF00400">
    <property type="entry name" value="WD40"/>
    <property type="match status" value="7"/>
</dbReference>
<dbReference type="PROSITE" id="PS50082">
    <property type="entry name" value="WD_REPEATS_2"/>
    <property type="match status" value="6"/>
</dbReference>
<evidence type="ECO:0000313" key="10">
    <source>
        <dbReference type="Proteomes" id="UP000515908"/>
    </source>
</evidence>
<evidence type="ECO:0000256" key="1">
    <source>
        <dbReference type="ARBA" id="ARBA00004604"/>
    </source>
</evidence>
<dbReference type="Proteomes" id="UP000515908">
    <property type="component" value="Chromosome 15"/>
</dbReference>
<dbReference type="InterPro" id="IPR001680">
    <property type="entry name" value="WD40_rpt"/>
</dbReference>
<dbReference type="GO" id="GO:0005840">
    <property type="term" value="C:ribosome"/>
    <property type="evidence" value="ECO:0007669"/>
    <property type="project" value="UniProtKB-KW"/>
</dbReference>
<dbReference type="InterPro" id="IPR020472">
    <property type="entry name" value="WD40_PAC1"/>
</dbReference>
<dbReference type="SUPFAM" id="SSF50978">
    <property type="entry name" value="WD40 repeat-like"/>
    <property type="match status" value="1"/>
</dbReference>
<dbReference type="GO" id="GO:0000027">
    <property type="term" value="P:ribosomal large subunit assembly"/>
    <property type="evidence" value="ECO:0007669"/>
    <property type="project" value="TreeGrafter"/>
</dbReference>
<feature type="repeat" description="WD" evidence="7">
    <location>
        <begin position="445"/>
        <end position="478"/>
    </location>
</feature>
<dbReference type="GO" id="GO:0005730">
    <property type="term" value="C:nucleolus"/>
    <property type="evidence" value="ECO:0007669"/>
    <property type="project" value="UniProtKB-SubCell"/>
</dbReference>
<dbReference type="PANTHER" id="PTHR19848">
    <property type="entry name" value="WD40 REPEAT PROTEIN"/>
    <property type="match status" value="1"/>
</dbReference>
<dbReference type="InterPro" id="IPR019775">
    <property type="entry name" value="WD40_repeat_CS"/>
</dbReference>
<dbReference type="CDD" id="cd00200">
    <property type="entry name" value="WD40"/>
    <property type="match status" value="1"/>
</dbReference>
<evidence type="ECO:0000256" key="4">
    <source>
        <dbReference type="ARBA" id="ARBA00022980"/>
    </source>
</evidence>
<dbReference type="PRINTS" id="PR00320">
    <property type="entry name" value="GPROTEINBRPT"/>
</dbReference>
<evidence type="ECO:0000256" key="2">
    <source>
        <dbReference type="ARBA" id="ARBA00022574"/>
    </source>
</evidence>
<dbReference type="PROSITE" id="PS00678">
    <property type="entry name" value="WD_REPEATS_1"/>
    <property type="match status" value="2"/>
</dbReference>
<dbReference type="SMART" id="SM00320">
    <property type="entry name" value="WD40"/>
    <property type="match status" value="7"/>
</dbReference>
<dbReference type="OrthoDB" id="10267436at2759"/>
<keyword evidence="3" id="KW-0677">Repeat</keyword>
<keyword evidence="6" id="KW-0687">Ribonucleoprotein</keyword>
<dbReference type="PANTHER" id="PTHR19848:SF0">
    <property type="entry name" value="NOTCHLESS PROTEIN HOMOLOG 1"/>
    <property type="match status" value="1"/>
</dbReference>
<evidence type="ECO:0000256" key="5">
    <source>
        <dbReference type="ARBA" id="ARBA00023242"/>
    </source>
</evidence>
<dbReference type="GO" id="GO:1990904">
    <property type="term" value="C:ribonucleoprotein complex"/>
    <property type="evidence" value="ECO:0007669"/>
    <property type="project" value="UniProtKB-KW"/>
</dbReference>
<dbReference type="VEuPathDB" id="TriTrypDB:ADEAN_000722500"/>
<evidence type="ECO:0000256" key="3">
    <source>
        <dbReference type="ARBA" id="ARBA00022737"/>
    </source>
</evidence>
<gene>
    <name evidence="9" type="ORF">ADEAN_000722500</name>
</gene>
<comment type="subcellular location">
    <subcellularLocation>
        <location evidence="1">Nucleus</location>
        <location evidence="1">Nucleolus</location>
    </subcellularLocation>
</comment>
<keyword evidence="5" id="KW-0539">Nucleus</keyword>
<feature type="repeat" description="WD" evidence="7">
    <location>
        <begin position="235"/>
        <end position="272"/>
    </location>
</feature>
<dbReference type="InterPro" id="IPR015943">
    <property type="entry name" value="WD40/YVTN_repeat-like_dom_sf"/>
</dbReference>
<evidence type="ECO:0000256" key="7">
    <source>
        <dbReference type="PROSITE-ProRule" id="PRU00221"/>
    </source>
</evidence>
<name>A0A7G2CIW2_9TRYP</name>
<evidence type="ECO:0000259" key="8">
    <source>
        <dbReference type="Pfam" id="PF08154"/>
    </source>
</evidence>
<accession>A0A7G2CIW2</accession>
<organism evidence="9 10">
    <name type="scientific">Angomonas deanei</name>
    <dbReference type="NCBI Taxonomy" id="59799"/>
    <lineage>
        <taxon>Eukaryota</taxon>
        <taxon>Discoba</taxon>
        <taxon>Euglenozoa</taxon>
        <taxon>Kinetoplastea</taxon>
        <taxon>Metakinetoplastina</taxon>
        <taxon>Trypanosomatida</taxon>
        <taxon>Trypanosomatidae</taxon>
        <taxon>Strigomonadinae</taxon>
        <taxon>Angomonas</taxon>
    </lineage>
</organism>
<reference evidence="9 10" key="1">
    <citation type="submission" date="2020-08" db="EMBL/GenBank/DDBJ databases">
        <authorList>
            <person name="Newling K."/>
            <person name="Davey J."/>
            <person name="Forrester S."/>
        </authorList>
    </citation>
    <scope>NUCLEOTIDE SEQUENCE [LARGE SCALE GENOMIC DNA]</scope>
    <source>
        <strain evidence="10">Crithidia deanei Carvalho (ATCC PRA-265)</strain>
    </source>
</reference>
<feature type="repeat" description="WD" evidence="7">
    <location>
        <begin position="190"/>
        <end position="221"/>
    </location>
</feature>
<proteinExistence type="predicted"/>
<evidence type="ECO:0000256" key="6">
    <source>
        <dbReference type="ARBA" id="ARBA00023274"/>
    </source>
</evidence>
<keyword evidence="2 7" id="KW-0853">WD repeat</keyword>
<dbReference type="EMBL" id="LR877159">
    <property type="protein sequence ID" value="CAD2219716.1"/>
    <property type="molecule type" value="Genomic_DNA"/>
</dbReference>
<dbReference type="InterPro" id="IPR012972">
    <property type="entry name" value="NLE"/>
</dbReference>
<dbReference type="Pfam" id="PF08154">
    <property type="entry name" value="NLE"/>
    <property type="match status" value="1"/>
</dbReference>
<feature type="repeat" description="WD" evidence="7">
    <location>
        <begin position="148"/>
        <end position="183"/>
    </location>
</feature>
<dbReference type="PROSITE" id="PS50294">
    <property type="entry name" value="WD_REPEATS_REGION"/>
    <property type="match status" value="5"/>
</dbReference>
<dbReference type="Gene3D" id="2.130.10.10">
    <property type="entry name" value="YVTN repeat-like/Quinoprotein amine dehydrogenase"/>
    <property type="match status" value="1"/>
</dbReference>
<dbReference type="InterPro" id="IPR036322">
    <property type="entry name" value="WD40_repeat_dom_sf"/>
</dbReference>
<sequence>MPLRKRQRREVVHTATEEEEMQDDQKVLVRLVDENGQPTGSQILLPVGATPKQLDEILCSMFEDEELRTIPYAFFINGNQVNESVKDNLFAQQKEDFINKMLKEGRRVRPQDVERLEFEPPEETVVSIMFKPQAVFRVRPVTRCAGTLDGHSEAVLVVSFSPDSQVLATGGGDKEIRIWDMATLCPNQELTQHSSWVQVLAWSPDGKYLVSGSKDGIIIIWTHDGEYANFKGKKHKAHNNYVSHVSFEPLHKNPKCDRFVSASKDASLKVWSTTGSIQFSLTGHQSCVTCVKWGGEDRIYSSSQDRTVIVWDAITGAQRCVLKGHAHWVNFLALSTDLAIRTGAFDHEERKFSSREEMCEHAKSRYEAVVARFGNSERLVSGSDDNTMFLWNPKETVKSIGRMTGHQGAIFHIQFSPDGTMIASCSADKSVKLWNANDGSFITTFRGHVAPVYHVSWSLDSRMLVSGSRDATVKLWSIPRGVDRGLTRSFG</sequence>
<feature type="repeat" description="WD" evidence="7">
    <location>
        <begin position="281"/>
        <end position="312"/>
    </location>
</feature>
<evidence type="ECO:0000313" key="9">
    <source>
        <dbReference type="EMBL" id="CAD2219716.1"/>
    </source>
</evidence>
<dbReference type="AlphaFoldDB" id="A0A7G2CIW2"/>